<proteinExistence type="predicted"/>
<dbReference type="EMBL" id="CP029619">
    <property type="protein sequence ID" value="AWN81527.1"/>
    <property type="molecule type" value="Genomic_DNA"/>
</dbReference>
<dbReference type="Proteomes" id="UP000245872">
    <property type="component" value="Chromosome"/>
</dbReference>
<dbReference type="KEGG" id="cher:DK880_00193"/>
<sequence>MNPMSIYLIVIKLIKYSLRRSASYFDTKKSNTSEGFYHGFVLGMLSSFGITHYIRSNRESGLGRYGYPKIKLQYALKFFDDAYKDSLKINPCDAVRTSFGLIPDGTLLASPWAINNRGNPLDDVWMFGNLFKKPLESILAQEKAKVFLSRQNENFGQCKIHAFLASKKEKKIDETYAQTRNRSKKYAHCF</sequence>
<reference evidence="1 2" key="1">
    <citation type="submission" date="2018-05" db="EMBL/GenBank/DDBJ databases">
        <title>Candidatus Cardinium hertigii Genome Assembly.</title>
        <authorList>
            <person name="Showmaker K.C."/>
            <person name="Walden K.O."/>
            <person name="Fields C.J."/>
            <person name="Lambert K.N."/>
            <person name="Hudson M.E."/>
        </authorList>
    </citation>
    <scope>NUCLEOTIDE SEQUENCE [LARGE SCALE GENOMIC DNA]</scope>
    <source>
        <strain evidence="2">cHgTN10</strain>
    </source>
</reference>
<protein>
    <submittedName>
        <fullName evidence="1">Uncharacterized protein</fullName>
    </submittedName>
</protein>
<name>A0A2Z3L7C5_9BACT</name>
<gene>
    <name evidence="1" type="ORF">DK880_00193</name>
</gene>
<dbReference type="AlphaFoldDB" id="A0A2Z3L7C5"/>
<organism evidence="1 2">
    <name type="scientific">Candidatus Cardinium hertigii</name>
    <dbReference type="NCBI Taxonomy" id="247481"/>
    <lineage>
        <taxon>Bacteria</taxon>
        <taxon>Pseudomonadati</taxon>
        <taxon>Bacteroidota</taxon>
        <taxon>Cytophagia</taxon>
        <taxon>Cytophagales</taxon>
        <taxon>Amoebophilaceae</taxon>
        <taxon>Candidatus Cardinium</taxon>
    </lineage>
</organism>
<accession>A0A2Z3L7C5</accession>
<evidence type="ECO:0000313" key="2">
    <source>
        <dbReference type="Proteomes" id="UP000245872"/>
    </source>
</evidence>
<evidence type="ECO:0000313" key="1">
    <source>
        <dbReference type="EMBL" id="AWN81527.1"/>
    </source>
</evidence>
<keyword evidence="2" id="KW-1185">Reference proteome</keyword>